<sequence>MRAENFTFIKSLTFVAHVEVIDAPEASGYGLMRAVKEEGEYPVSRKCVFADEKKPRFALSAILSALRLTGVFLL</sequence>
<organism evidence="1 2">
    <name type="scientific">Massilia frigida</name>
    <dbReference type="NCBI Taxonomy" id="2609281"/>
    <lineage>
        <taxon>Bacteria</taxon>
        <taxon>Pseudomonadati</taxon>
        <taxon>Pseudomonadota</taxon>
        <taxon>Betaproteobacteria</taxon>
        <taxon>Burkholderiales</taxon>
        <taxon>Oxalobacteraceae</taxon>
        <taxon>Telluria group</taxon>
        <taxon>Massilia</taxon>
    </lineage>
</organism>
<protein>
    <submittedName>
        <fullName evidence="1">Uncharacterized protein</fullName>
    </submittedName>
</protein>
<dbReference type="Proteomes" id="UP000621455">
    <property type="component" value="Unassembled WGS sequence"/>
</dbReference>
<name>A0ABX0NK28_9BURK</name>
<reference evidence="1 2" key="1">
    <citation type="submission" date="2019-10" db="EMBL/GenBank/DDBJ databases">
        <title>Taxonomy of Antarctic Massilia spp.: description of Massilia rubra sp. nov., Massilia aquatica sp. nov., Massilia mucilaginosa sp. nov., Massilia frigida sp. nov. isolated from streams, lakes and regoliths.</title>
        <authorList>
            <person name="Holochova P."/>
            <person name="Sedlacek I."/>
            <person name="Kralova S."/>
            <person name="Maslanova I."/>
            <person name="Busse H.-J."/>
            <person name="Stankova E."/>
            <person name="Vrbovska V."/>
            <person name="Kovarovic V."/>
            <person name="Bartak M."/>
            <person name="Svec P."/>
            <person name="Pantucek R."/>
        </authorList>
    </citation>
    <scope>NUCLEOTIDE SEQUENCE [LARGE SCALE GENOMIC DNA]</scope>
    <source>
        <strain evidence="1 2">CCM 8695</strain>
    </source>
</reference>
<comment type="caution">
    <text evidence="1">The sequence shown here is derived from an EMBL/GenBank/DDBJ whole genome shotgun (WGS) entry which is preliminary data.</text>
</comment>
<proteinExistence type="predicted"/>
<evidence type="ECO:0000313" key="1">
    <source>
        <dbReference type="EMBL" id="NHZ83215.1"/>
    </source>
</evidence>
<accession>A0ABX0NK28</accession>
<gene>
    <name evidence="1" type="ORF">F2P44_28660</name>
</gene>
<dbReference type="EMBL" id="WHJG01000046">
    <property type="protein sequence ID" value="NHZ83215.1"/>
    <property type="molecule type" value="Genomic_DNA"/>
</dbReference>
<keyword evidence="2" id="KW-1185">Reference proteome</keyword>
<evidence type="ECO:0000313" key="2">
    <source>
        <dbReference type="Proteomes" id="UP000621455"/>
    </source>
</evidence>